<evidence type="ECO:0008006" key="2">
    <source>
        <dbReference type="Google" id="ProtNLM"/>
    </source>
</evidence>
<dbReference type="SUPFAM" id="SSF56112">
    <property type="entry name" value="Protein kinase-like (PK-like)"/>
    <property type="match status" value="1"/>
</dbReference>
<dbReference type="AlphaFoldDB" id="A0A6J4S2M5"/>
<reference evidence="1" key="1">
    <citation type="submission" date="2020-02" db="EMBL/GenBank/DDBJ databases">
        <authorList>
            <person name="Meier V. D."/>
        </authorList>
    </citation>
    <scope>NUCLEOTIDE SEQUENCE</scope>
    <source>
        <strain evidence="1">AVDCRST_MAG13</strain>
    </source>
</reference>
<evidence type="ECO:0000313" key="1">
    <source>
        <dbReference type="EMBL" id="CAA9481370.1"/>
    </source>
</evidence>
<proteinExistence type="predicted"/>
<feature type="non-terminal residue" evidence="1">
    <location>
        <position position="1"/>
    </location>
</feature>
<accession>A0A6J4S2M5</accession>
<organism evidence="1">
    <name type="scientific">uncultured Solirubrobacteraceae bacterium</name>
    <dbReference type="NCBI Taxonomy" id="1162706"/>
    <lineage>
        <taxon>Bacteria</taxon>
        <taxon>Bacillati</taxon>
        <taxon>Actinomycetota</taxon>
        <taxon>Thermoleophilia</taxon>
        <taxon>Solirubrobacterales</taxon>
        <taxon>Solirubrobacteraceae</taxon>
        <taxon>environmental samples</taxon>
    </lineage>
</organism>
<sequence length="173" mass="19054">LFTPGRLWPAELHSPMLDFEATAQGARWIDDIAATAKARLVSPGELVVGHHDWSGKHVRFAGDRVSVVYDWDSLRLGAEAVIVGNAAMTFTTNFDVPGVTLAPTPDEVRAFVDEYSAARPTALRRHAREQIAACATLIAAYTARCEHSLHRTDDPTSFTWALRTHAEEYLQLG</sequence>
<gene>
    <name evidence="1" type="ORF">AVDCRST_MAG13-1188</name>
</gene>
<dbReference type="EMBL" id="CADCVO010000183">
    <property type="protein sequence ID" value="CAA9481370.1"/>
    <property type="molecule type" value="Genomic_DNA"/>
</dbReference>
<protein>
    <recommendedName>
        <fullName evidence="2">Aminoglycoside phosphotransferase domain-containing protein</fullName>
    </recommendedName>
</protein>
<dbReference type="InterPro" id="IPR011009">
    <property type="entry name" value="Kinase-like_dom_sf"/>
</dbReference>
<name>A0A6J4S2M5_9ACTN</name>